<comment type="caution">
    <text evidence="2">The sequence shown here is derived from an EMBL/GenBank/DDBJ whole genome shotgun (WGS) entry which is preliminary data.</text>
</comment>
<dbReference type="Proteomes" id="UP001139971">
    <property type="component" value="Unassembled WGS sequence"/>
</dbReference>
<evidence type="ECO:0000313" key="3">
    <source>
        <dbReference type="Proteomes" id="UP001139971"/>
    </source>
</evidence>
<proteinExistence type="predicted"/>
<dbReference type="AlphaFoldDB" id="A0A9X3YJ09"/>
<accession>A0A9X3YJ09</accession>
<sequence>MALPDAEQARAIALRIVRELSGPDQKPFELMPERTQSLDDGWVFFYQSAEFVRTGDPLSALAGNCPIFVMRDGTVHLLPTYWTWERGVESVRRGG</sequence>
<evidence type="ECO:0000313" key="2">
    <source>
        <dbReference type="EMBL" id="MDC8012085.1"/>
    </source>
</evidence>
<dbReference type="InterPro" id="IPR029082">
    <property type="entry name" value="Imm35"/>
</dbReference>
<organism evidence="2 3">
    <name type="scientific">Tahibacter soli</name>
    <dbReference type="NCBI Taxonomy" id="2983605"/>
    <lineage>
        <taxon>Bacteria</taxon>
        <taxon>Pseudomonadati</taxon>
        <taxon>Pseudomonadota</taxon>
        <taxon>Gammaproteobacteria</taxon>
        <taxon>Lysobacterales</taxon>
        <taxon>Rhodanobacteraceae</taxon>
        <taxon>Tahibacter</taxon>
    </lineage>
</organism>
<evidence type="ECO:0000259" key="1">
    <source>
        <dbReference type="Pfam" id="PF15567"/>
    </source>
</evidence>
<dbReference type="RefSeq" id="WP_263543345.1">
    <property type="nucleotide sequence ID" value="NZ_JAOVZO020000003.1"/>
</dbReference>
<protein>
    <submittedName>
        <fullName evidence="2">YrhB family protein</fullName>
    </submittedName>
</protein>
<feature type="domain" description="Immunity protein 35" evidence="1">
    <location>
        <begin position="8"/>
        <end position="77"/>
    </location>
</feature>
<dbReference type="Pfam" id="PF15567">
    <property type="entry name" value="Imm35"/>
    <property type="match status" value="1"/>
</dbReference>
<gene>
    <name evidence="2" type="ORF">OD750_005945</name>
</gene>
<keyword evidence="3" id="KW-1185">Reference proteome</keyword>
<reference evidence="2" key="1">
    <citation type="submission" date="2023-02" db="EMBL/GenBank/DDBJ databases">
        <title>Tahibacter soli sp. nov. isolated from soil.</title>
        <authorList>
            <person name="Baek J.H."/>
            <person name="Lee J.K."/>
            <person name="Choi D.G."/>
            <person name="Jeon C.O."/>
        </authorList>
    </citation>
    <scope>NUCLEOTIDE SEQUENCE</scope>
    <source>
        <strain evidence="2">BL</strain>
    </source>
</reference>
<name>A0A9X3YJ09_9GAMM</name>
<dbReference type="EMBL" id="JAOVZO020000003">
    <property type="protein sequence ID" value="MDC8012085.1"/>
    <property type="molecule type" value="Genomic_DNA"/>
</dbReference>